<dbReference type="Proteomes" id="UP000027590">
    <property type="component" value="Unassembled WGS sequence"/>
</dbReference>
<dbReference type="PRINTS" id="PR00625">
    <property type="entry name" value="JDOMAIN"/>
</dbReference>
<dbReference type="Gene3D" id="1.10.101.10">
    <property type="entry name" value="PGBD-like superfamily/PGBD"/>
    <property type="match status" value="1"/>
</dbReference>
<reference evidence="4 5" key="2">
    <citation type="journal article" date="2014" name="PLoS ONE">
        <title>Evolution of mitochondria reconstructed from the energy metabolism of living bacteria.</title>
        <authorList>
            <person name="Degli Esposti M."/>
            <person name="Chouaia B."/>
            <person name="Comandatore F."/>
            <person name="Crotti E."/>
            <person name="Sassera D."/>
            <person name="Lievens P.M."/>
            <person name="Daffonchio D."/>
            <person name="Bandi C."/>
        </authorList>
    </citation>
    <scope>NUCLEOTIDE SEQUENCE [LARGE SCALE GENOMIC DNA]</scope>
    <source>
        <strain evidence="5">AM169</strain>
    </source>
</reference>
<evidence type="ECO:0000313" key="4">
    <source>
        <dbReference type="EMBL" id="CDG33383.1"/>
    </source>
</evidence>
<feature type="compositionally biased region" description="Low complexity" evidence="1">
    <location>
        <begin position="200"/>
        <end position="209"/>
    </location>
</feature>
<evidence type="ECO:0000256" key="2">
    <source>
        <dbReference type="SAM" id="Phobius"/>
    </source>
</evidence>
<dbReference type="Pfam" id="PF00226">
    <property type="entry name" value="DnaJ"/>
    <property type="match status" value="2"/>
</dbReference>
<dbReference type="AlphaFoldDB" id="A0A7U7G597"/>
<sequence length="732" mass="82129">MDRNEPGQVLLCSDSDSARSELVLDQAYYALRHQSAAYSLPQLKAELIHDLAPLQACFSPAGVQGESQAQCYQRVVAQVADRYRSRLTGRAHEEATRPIDAHIALQRKLQALGFLPAAVVPDGVYGEATRRAILRWQEQAGQPSRDGFLGDDDARVLMPDLAVAPAPSEASPSPPERAAPRQAEAGTVGGDGPVASILRQSGTAGAAGPQPSPPSPDSTAPQQEAASPQTEDHETAGGLFSLLSVPFWLLGAVIHMCGAVLAGVWHVLIFILLLPVRLVRLIWSFITWLFSWKGLLLLIVGLIVNGLRSAEKKDDSAQSSEFPSREEEEAYQQSGLLWSSFYEGTGVRPIKDLIELLLEKRRDDAFDFLKALLESEVGSLPATLRALFFQARQEKSWKGFQRFSIEVLAFLREHFQAGSEEAAQEQQEREQAYRRARQSGSAPPEDEPWHIVLEVSATASAEEITASYRRLMKQHHPDRFAQEGGAAYEAAVVKSKKITEAYRYAKTLKQFSEKTGRTSRQKPEPETDPPPSGFASSREQEAYQAVGMMWAGWISELALADGQLLLDHLVARRLREAFRFLSVLVQPMGGETARNVLEELEAGRSWQDFRRCSVHVHGLLLQVNRAETARKRRRQEQQRAWEREEAERRREQARRDWQRARNAPPADRAWHVVLEVSEGASNEEITSAYRRLVKQHHPDRFAHVGGDVYQEAVRRTVEITQAYRYVRQYRRF</sequence>
<dbReference type="InterPro" id="IPR002477">
    <property type="entry name" value="Peptidoglycan-bd-like"/>
</dbReference>
<gene>
    <name evidence="4" type="ORF">SACS_0645</name>
</gene>
<keyword evidence="2" id="KW-1133">Transmembrane helix</keyword>
<feature type="compositionally biased region" description="Basic and acidic residues" evidence="1">
    <location>
        <begin position="512"/>
        <end position="525"/>
    </location>
</feature>
<organism evidence="4 5">
    <name type="scientific">Parasaccharibacter apium</name>
    <dbReference type="NCBI Taxonomy" id="1510841"/>
    <lineage>
        <taxon>Bacteria</taxon>
        <taxon>Pseudomonadati</taxon>
        <taxon>Pseudomonadota</taxon>
        <taxon>Alphaproteobacteria</taxon>
        <taxon>Acetobacterales</taxon>
        <taxon>Acetobacteraceae</taxon>
        <taxon>Parasaccharibacter</taxon>
    </lineage>
</organism>
<dbReference type="InterPro" id="IPR001623">
    <property type="entry name" value="DnaJ_domain"/>
</dbReference>
<proteinExistence type="predicted"/>
<dbReference type="Pfam" id="PF01471">
    <property type="entry name" value="PG_binding_1"/>
    <property type="match status" value="1"/>
</dbReference>
<dbReference type="InterPro" id="IPR036365">
    <property type="entry name" value="PGBD-like_sf"/>
</dbReference>
<feature type="region of interest" description="Disordered" evidence="1">
    <location>
        <begin position="419"/>
        <end position="448"/>
    </location>
</feature>
<dbReference type="Gene3D" id="1.10.287.110">
    <property type="entry name" value="DnaJ domain"/>
    <property type="match status" value="2"/>
</dbReference>
<reference evidence="4 5" key="1">
    <citation type="journal article" date="2014" name="Genome Biol. Evol.">
        <title>Acetic acid bacteria genomes reveal functional traits for adaptation to life in insect guts.</title>
        <authorList>
            <person name="Chouaia B."/>
            <person name="Gaiarsa S."/>
            <person name="Crotti E."/>
            <person name="Comandatore F."/>
            <person name="Degli Esposti M."/>
            <person name="Ricci I."/>
            <person name="Alma A."/>
            <person name="Favia G."/>
            <person name="Bandi C."/>
            <person name="Daffonchio D."/>
        </authorList>
    </citation>
    <scope>NUCLEOTIDE SEQUENCE [LARGE SCALE GENOMIC DNA]</scope>
    <source>
        <strain evidence="5">AM169</strain>
    </source>
</reference>
<dbReference type="EMBL" id="CBLY010000004">
    <property type="protein sequence ID" value="CDG33383.1"/>
    <property type="molecule type" value="Genomic_DNA"/>
</dbReference>
<name>A0A7U7G597_9PROT</name>
<keyword evidence="2" id="KW-0812">Transmembrane</keyword>
<feature type="transmembrane region" description="Helical" evidence="2">
    <location>
        <begin position="281"/>
        <end position="304"/>
    </location>
</feature>
<dbReference type="SUPFAM" id="SSF46565">
    <property type="entry name" value="Chaperone J-domain"/>
    <property type="match status" value="2"/>
</dbReference>
<feature type="region of interest" description="Disordered" evidence="1">
    <location>
        <begin position="512"/>
        <end position="538"/>
    </location>
</feature>
<dbReference type="SMART" id="SM00271">
    <property type="entry name" value="DnaJ"/>
    <property type="match status" value="2"/>
</dbReference>
<evidence type="ECO:0000256" key="1">
    <source>
        <dbReference type="SAM" id="MobiDB-lite"/>
    </source>
</evidence>
<accession>A0A7U7G597</accession>
<feature type="domain" description="J" evidence="3">
    <location>
        <begin position="669"/>
        <end position="731"/>
    </location>
</feature>
<protein>
    <recommendedName>
        <fullName evidence="3">J domain-containing protein</fullName>
    </recommendedName>
</protein>
<keyword evidence="2" id="KW-0472">Membrane</keyword>
<dbReference type="InterPro" id="IPR036366">
    <property type="entry name" value="PGBDSf"/>
</dbReference>
<dbReference type="PROSITE" id="PS50076">
    <property type="entry name" value="DNAJ_2"/>
    <property type="match status" value="2"/>
</dbReference>
<dbReference type="PANTHER" id="PTHR24074">
    <property type="entry name" value="CO-CHAPERONE PROTEIN DJLA"/>
    <property type="match status" value="1"/>
</dbReference>
<feature type="transmembrane region" description="Helical" evidence="2">
    <location>
        <begin position="247"/>
        <end position="274"/>
    </location>
</feature>
<dbReference type="SUPFAM" id="SSF47090">
    <property type="entry name" value="PGBD-like"/>
    <property type="match status" value="1"/>
</dbReference>
<dbReference type="CDD" id="cd06257">
    <property type="entry name" value="DnaJ"/>
    <property type="match status" value="2"/>
</dbReference>
<feature type="domain" description="J" evidence="3">
    <location>
        <begin position="448"/>
        <end position="516"/>
    </location>
</feature>
<dbReference type="InterPro" id="IPR036869">
    <property type="entry name" value="J_dom_sf"/>
</dbReference>
<evidence type="ECO:0000313" key="5">
    <source>
        <dbReference type="Proteomes" id="UP000027590"/>
    </source>
</evidence>
<comment type="caution">
    <text evidence="4">The sequence shown here is derived from an EMBL/GenBank/DDBJ whole genome shotgun (WGS) entry which is preliminary data.</text>
</comment>
<dbReference type="InterPro" id="IPR050817">
    <property type="entry name" value="DjlA_DnaK_co-chaperone"/>
</dbReference>
<evidence type="ECO:0000259" key="3">
    <source>
        <dbReference type="PROSITE" id="PS50076"/>
    </source>
</evidence>
<feature type="region of interest" description="Disordered" evidence="1">
    <location>
        <begin position="164"/>
        <end position="233"/>
    </location>
</feature>